<evidence type="ECO:0000256" key="1">
    <source>
        <dbReference type="SAM" id="Coils"/>
    </source>
</evidence>
<dbReference type="WBParaSite" id="ACRNAN_Path_20.g59.t1">
    <property type="protein sequence ID" value="ACRNAN_Path_20.g59.t1"/>
    <property type="gene ID" value="ACRNAN_Path_20.g59"/>
</dbReference>
<feature type="coiled-coil region" evidence="1">
    <location>
        <begin position="313"/>
        <end position="340"/>
    </location>
</feature>
<evidence type="ECO:0000313" key="2">
    <source>
        <dbReference type="Proteomes" id="UP000887540"/>
    </source>
</evidence>
<name>A0A914C3F7_9BILA</name>
<protein>
    <submittedName>
        <fullName evidence="3">Uncharacterized protein</fullName>
    </submittedName>
</protein>
<proteinExistence type="predicted"/>
<reference evidence="3" key="1">
    <citation type="submission" date="2022-11" db="UniProtKB">
        <authorList>
            <consortium name="WormBaseParasite"/>
        </authorList>
    </citation>
    <scope>IDENTIFICATION</scope>
</reference>
<organism evidence="2 3">
    <name type="scientific">Acrobeloides nanus</name>
    <dbReference type="NCBI Taxonomy" id="290746"/>
    <lineage>
        <taxon>Eukaryota</taxon>
        <taxon>Metazoa</taxon>
        <taxon>Ecdysozoa</taxon>
        <taxon>Nematoda</taxon>
        <taxon>Chromadorea</taxon>
        <taxon>Rhabditida</taxon>
        <taxon>Tylenchina</taxon>
        <taxon>Cephalobomorpha</taxon>
        <taxon>Cephaloboidea</taxon>
        <taxon>Cephalobidae</taxon>
        <taxon>Acrobeloides</taxon>
    </lineage>
</organism>
<sequence>MFSVAQKLMSQAGDIPSAIQDGFAGKSDGIRKIVSSALGGGLISQLIENPIKAAGNMGFNLEQYGLNGTMLENAFKLPNHVPNLGNMNLLNNSIQGGELLFNSGLMGFNNPFSTSTPSTTPIETTPEVVYIDGRPLLRPEILSDIIGGQHEGENSNSPGNRFPDFPSYRREHEAPYMILPPGGQHGLPPQPPYLHQRGPNHIHRMYEYQHTTPSTTTTTTTVPSTTTNPMANLISIANSLGFFSPKEVSTPPPQVVVVEKYATPPPPPSPLPPLPPQNPNSLNDELAILEAIRKVQNKEVEVRRSPPAFNPEILQMREKIQQLEARLTEQQELLAKHEVEEKEIKLKKLLDVIKFGKTRSSRISSLQKHFRYSPTDHDELKLDASPLPSFDESKCECIPVDIERLKGKWNQALASGQLLKKMRFSVGQLLDTQTETHLNCTTLEIGHAKKSDSFQYTHFVWTFRTSPGSQNYRLQGNLILLESNQMIFRSSDFNDNIINIPICILKSGQTETSYNYLVVVDSNSCNQASLFVKETFFGETYHELTKFLQHKISSNEMDLMESVEHASNCPAY</sequence>
<evidence type="ECO:0000313" key="3">
    <source>
        <dbReference type="WBParaSite" id="ACRNAN_Path_20.g59.t1"/>
    </source>
</evidence>
<keyword evidence="2" id="KW-1185">Reference proteome</keyword>
<accession>A0A914C3F7</accession>
<dbReference type="Proteomes" id="UP000887540">
    <property type="component" value="Unplaced"/>
</dbReference>
<dbReference type="AlphaFoldDB" id="A0A914C3F7"/>
<keyword evidence="1" id="KW-0175">Coiled coil</keyword>